<dbReference type="InterPro" id="IPR000618">
    <property type="entry name" value="Insect_cuticle"/>
</dbReference>
<feature type="compositionally biased region" description="Low complexity" evidence="4">
    <location>
        <begin position="630"/>
        <end position="645"/>
    </location>
</feature>
<feature type="region of interest" description="Disordered" evidence="4">
    <location>
        <begin position="610"/>
        <end position="653"/>
    </location>
</feature>
<dbReference type="EMBL" id="BGPR01002066">
    <property type="protein sequence ID" value="GBM67178.1"/>
    <property type="molecule type" value="Genomic_DNA"/>
</dbReference>
<keyword evidence="2 3" id="KW-0193">Cuticle</keyword>
<dbReference type="PANTHER" id="PTHR10380">
    <property type="entry name" value="CUTICLE PROTEIN"/>
    <property type="match status" value="1"/>
</dbReference>
<keyword evidence="7" id="KW-1185">Reference proteome</keyword>
<dbReference type="PANTHER" id="PTHR10380:SF235">
    <property type="entry name" value="CUTICULAR PROTEIN 73D, ISOFORM B"/>
    <property type="match status" value="1"/>
</dbReference>
<evidence type="ECO:0000313" key="6">
    <source>
        <dbReference type="EMBL" id="GBM67178.1"/>
    </source>
</evidence>
<feature type="region of interest" description="Disordered" evidence="4">
    <location>
        <begin position="469"/>
        <end position="491"/>
    </location>
</feature>
<feature type="region of interest" description="Disordered" evidence="4">
    <location>
        <begin position="376"/>
        <end position="408"/>
    </location>
</feature>
<dbReference type="OrthoDB" id="6427684at2759"/>
<feature type="compositionally biased region" description="Polar residues" evidence="4">
    <location>
        <begin position="721"/>
        <end position="730"/>
    </location>
</feature>
<gene>
    <name evidence="6" type="ORF">AVEN_126552_1</name>
</gene>
<evidence type="ECO:0000256" key="3">
    <source>
        <dbReference type="PROSITE-ProRule" id="PRU00497"/>
    </source>
</evidence>
<proteinExistence type="predicted"/>
<comment type="function">
    <text evidence="1">Component of the rigid cuticle of the spider.</text>
</comment>
<dbReference type="Proteomes" id="UP000499080">
    <property type="component" value="Unassembled WGS sequence"/>
</dbReference>
<dbReference type="PROSITE" id="PS51155">
    <property type="entry name" value="CHIT_BIND_RR_2"/>
    <property type="match status" value="5"/>
</dbReference>
<accession>A0A4Y2HPH5</accession>
<feature type="compositionally biased region" description="Polar residues" evidence="4">
    <location>
        <begin position="610"/>
        <end position="621"/>
    </location>
</feature>
<feature type="region of interest" description="Disordered" evidence="4">
    <location>
        <begin position="694"/>
        <end position="739"/>
    </location>
</feature>
<evidence type="ECO:0008006" key="8">
    <source>
        <dbReference type="Google" id="ProtNLM"/>
    </source>
</evidence>
<organism evidence="6 7">
    <name type="scientific">Araneus ventricosus</name>
    <name type="common">Orbweaver spider</name>
    <name type="synonym">Epeira ventricosa</name>
    <dbReference type="NCBI Taxonomy" id="182803"/>
    <lineage>
        <taxon>Eukaryota</taxon>
        <taxon>Metazoa</taxon>
        <taxon>Ecdysozoa</taxon>
        <taxon>Arthropoda</taxon>
        <taxon>Chelicerata</taxon>
        <taxon>Arachnida</taxon>
        <taxon>Araneae</taxon>
        <taxon>Araneomorphae</taxon>
        <taxon>Entelegynae</taxon>
        <taxon>Araneoidea</taxon>
        <taxon>Araneidae</taxon>
        <taxon>Araneus</taxon>
    </lineage>
</organism>
<feature type="compositionally biased region" description="Low complexity" evidence="4">
    <location>
        <begin position="255"/>
        <end position="267"/>
    </location>
</feature>
<evidence type="ECO:0000256" key="1">
    <source>
        <dbReference type="ARBA" id="ARBA00002980"/>
    </source>
</evidence>
<dbReference type="InterPro" id="IPR031311">
    <property type="entry name" value="CHIT_BIND_RR_consensus"/>
</dbReference>
<dbReference type="GO" id="GO:0062129">
    <property type="term" value="C:chitin-based extracellular matrix"/>
    <property type="evidence" value="ECO:0007669"/>
    <property type="project" value="TreeGrafter"/>
</dbReference>
<reference evidence="6 7" key="1">
    <citation type="journal article" date="2019" name="Sci. Rep.">
        <title>Orb-weaving spider Araneus ventricosus genome elucidates the spidroin gene catalogue.</title>
        <authorList>
            <person name="Kono N."/>
            <person name="Nakamura H."/>
            <person name="Ohtoshi R."/>
            <person name="Moran D.A.P."/>
            <person name="Shinohara A."/>
            <person name="Yoshida Y."/>
            <person name="Fujiwara M."/>
            <person name="Mori M."/>
            <person name="Tomita M."/>
            <person name="Arakawa K."/>
        </authorList>
    </citation>
    <scope>NUCLEOTIDE SEQUENCE [LARGE SCALE GENOMIC DNA]</scope>
</reference>
<evidence type="ECO:0000256" key="5">
    <source>
        <dbReference type="SAM" id="SignalP"/>
    </source>
</evidence>
<feature type="region of interest" description="Disordered" evidence="4">
    <location>
        <begin position="67"/>
        <end position="89"/>
    </location>
</feature>
<dbReference type="PROSITE" id="PS00233">
    <property type="entry name" value="CHIT_BIND_RR_1"/>
    <property type="match status" value="4"/>
</dbReference>
<feature type="signal peptide" evidence="5">
    <location>
        <begin position="1"/>
        <end position="17"/>
    </location>
</feature>
<sequence length="739" mass="78321">MMRQVIFFLAVTAVASASGYGQAFHSKKNVEQKQQHHQFASVTSYHSNQPAAPQFQAAHQQQVAPSPYSFGYEADGSARQESADASGKVTGSYTVTNEDGSVRVVKYIADDQGFRADIDTNEAGTKSSNPANVDFKSAFVAPAAPSQPAPKKYAAAQVTSYAGQYEQKPVQFNLGSNAGAYSFNYEAQLEDGGSSARRESADASGKVSGQYSLSVADGRRRQVDYSSGADGFQAKIETNEFGTKSDSPAHAQFYSSAPQPAAAPSTSGFAKTSSFQQQKQVTSYAAAPIQQQPIQTSKLAYASVNQQPIQDYAQPSPYAFSYDAQLEDGSSSRTESADASGKVVGSYSLATADGRKRTIHYQADHEGFRAAVDTNEFGTKSDSPADVQFNSNAPKEAPASTYSAGQFSQQRVPAAFPVQQSHVGAGSQVKTAFQSQSSYQGQGAMQYSGAGAESYAPFSFNYIAELEDGSSSRSESGDGSGKVTGSYSLSGKDGRKRQVDYLADQAGFRATINTNEFGTKSDSPADIQFYSTAVQEAPQAPSAPAFKATKGHFQSGASASQYKVSAGQFNSGASASQYKASTGQFNSGASASQYKTSGSSGQFNFAGQQRLDAQQSYQPSPYSFGYEADATGGSSARSESSDASGKVTGSYTVRNEDGSHRLVEYIADKDGFRANVKTNEPGTKSDDPAHVVIKSDAPAASAPIQQQQHQYSGKANFPARTYTQKSSMVSQKAVDPWRR</sequence>
<feature type="region of interest" description="Disordered" evidence="4">
    <location>
        <begin position="242"/>
        <end position="271"/>
    </location>
</feature>
<keyword evidence="5" id="KW-0732">Signal</keyword>
<protein>
    <recommendedName>
        <fullName evidence="8">Cuticle protein 10.9</fullName>
    </recommendedName>
</protein>
<comment type="caution">
    <text evidence="6">The sequence shown here is derived from an EMBL/GenBank/DDBJ whole genome shotgun (WGS) entry which is preliminary data.</text>
</comment>
<evidence type="ECO:0000256" key="2">
    <source>
        <dbReference type="ARBA" id="ARBA00022460"/>
    </source>
</evidence>
<feature type="chain" id="PRO_5021272663" description="Cuticle protein 10.9" evidence="5">
    <location>
        <begin position="18"/>
        <end position="739"/>
    </location>
</feature>
<evidence type="ECO:0000313" key="7">
    <source>
        <dbReference type="Proteomes" id="UP000499080"/>
    </source>
</evidence>
<dbReference type="InterPro" id="IPR050468">
    <property type="entry name" value="Cuticle_Struct_Prot"/>
</dbReference>
<dbReference type="GO" id="GO:0008010">
    <property type="term" value="F:structural constituent of chitin-based larval cuticle"/>
    <property type="evidence" value="ECO:0007669"/>
    <property type="project" value="TreeGrafter"/>
</dbReference>
<feature type="compositionally biased region" description="Polar residues" evidence="4">
    <location>
        <begin position="376"/>
        <end position="393"/>
    </location>
</feature>
<dbReference type="AlphaFoldDB" id="A0A4Y2HPH5"/>
<evidence type="ECO:0000256" key="4">
    <source>
        <dbReference type="SAM" id="MobiDB-lite"/>
    </source>
</evidence>
<name>A0A4Y2HPH5_ARAVE</name>
<dbReference type="Pfam" id="PF00379">
    <property type="entry name" value="Chitin_bind_4"/>
    <property type="match status" value="5"/>
</dbReference>